<gene>
    <name evidence="3" type="ORF">HR081_09035</name>
</gene>
<evidence type="ECO:0000313" key="4">
    <source>
        <dbReference type="Proteomes" id="UP000524893"/>
    </source>
</evidence>
<evidence type="ECO:0000256" key="1">
    <source>
        <dbReference type="SAM" id="Coils"/>
    </source>
</evidence>
<dbReference type="RefSeq" id="WP_182281005.1">
    <property type="nucleotide sequence ID" value="NZ_JABTCN010000029.1"/>
</dbReference>
<dbReference type="InterPro" id="IPR018913">
    <property type="entry name" value="BppU_N"/>
</dbReference>
<dbReference type="Pfam" id="PF10651">
    <property type="entry name" value="BppU_N"/>
    <property type="match status" value="1"/>
</dbReference>
<evidence type="ECO:0000259" key="2">
    <source>
        <dbReference type="Pfam" id="PF10651"/>
    </source>
</evidence>
<dbReference type="AlphaFoldDB" id="A0A9X0PH55"/>
<dbReference type="Gene3D" id="2.60.40.3350">
    <property type="match status" value="1"/>
</dbReference>
<sequence length="528" mass="59574">MDYINARPNKIATIPLETTAQYQPLQELDVNFYTMDINSALFKFIVTQDKEPLSIGEPNVKAQIVLVHEDGSKVVDNLEIYDAMNGILTYKLPNELTKRPGKVTAQVYVARRGKNVENTSYASVAERVFSFTISNSLIDSIDAETKLSYIARFEEFESIVNNRIKEIQEAFGGVEQYVEKIEQARSKGVSDLELAVTNGLQKIDDRIAEKNREIENKQKEITTFVNLESQKLVEGQSKINSIISNFKAGKGDFLTTSDVENWQKTALTTENGNTLIKSDVNFTNPDRHFDKSGFYYCMNSTNQPPGKSANAFVEYRKNDNVAKVIYYPYDTDEYFIKSKTDTGSWSSWGNVLDKIETVTESQVREQIDAQVRQQISSIKTVSQEQVREQISALREELSRSIKSATQNQSKIYDTGWQQVPFMSGVQADNSLGTSGYRVKNGICMVVFNAKLTTGSIPELGLPMFKLPDNYSPALPFSFLARTNGVSGKNPVKCSYDHGKKEFKVWQNNDNTIKADEFIYGTLTFLVED</sequence>
<proteinExistence type="predicted"/>
<dbReference type="CDD" id="cd19958">
    <property type="entry name" value="pyocin_knob"/>
    <property type="match status" value="1"/>
</dbReference>
<feature type="coiled-coil region" evidence="1">
    <location>
        <begin position="200"/>
        <end position="227"/>
    </location>
</feature>
<dbReference type="EMBL" id="JABTCN010000029">
    <property type="protein sequence ID" value="MBA8777019.1"/>
    <property type="molecule type" value="Genomic_DNA"/>
</dbReference>
<feature type="domain" description="BppU N-terminal" evidence="2">
    <location>
        <begin position="12"/>
        <end position="161"/>
    </location>
</feature>
<evidence type="ECO:0000313" key="3">
    <source>
        <dbReference type="EMBL" id="MBA8777019.1"/>
    </source>
</evidence>
<comment type="caution">
    <text evidence="3">The sequence shown here is derived from an EMBL/GenBank/DDBJ whole genome shotgun (WGS) entry which is preliminary data.</text>
</comment>
<dbReference type="Proteomes" id="UP000524893">
    <property type="component" value="Unassembled WGS sequence"/>
</dbReference>
<accession>A0A9X0PH55</accession>
<keyword evidence="1" id="KW-0175">Coiled coil</keyword>
<organism evidence="3 4">
    <name type="scientific">Staphylococcus coagulans</name>
    <dbReference type="NCBI Taxonomy" id="74706"/>
    <lineage>
        <taxon>Bacteria</taxon>
        <taxon>Bacillati</taxon>
        <taxon>Bacillota</taxon>
        <taxon>Bacilli</taxon>
        <taxon>Bacillales</taxon>
        <taxon>Staphylococcaceae</taxon>
        <taxon>Staphylococcus</taxon>
    </lineage>
</organism>
<reference evidence="3 4" key="1">
    <citation type="journal article" date="2020" name="Access Microbiol">
        <title>Isolation and genome sequencing of Staphylococcus schleiferi subspecies coagulans from Antarctic seals.</title>
        <authorList>
            <person name="Foster G."/>
            <person name="Robb A."/>
            <person name="Paterson G.K."/>
        </authorList>
    </citation>
    <scope>NUCLEOTIDE SEQUENCE [LARGE SCALE GENOMIC DNA]</scope>
    <source>
        <strain evidence="3 4">M615/02/4</strain>
    </source>
</reference>
<protein>
    <submittedName>
        <fullName evidence="3">Phage baseplate upper protein</fullName>
    </submittedName>
</protein>
<name>A0A9X0PH55_9STAP</name>